<dbReference type="PANTHER" id="PTHR24064">
    <property type="entry name" value="SOLUTE CARRIER FAMILY 22 MEMBER"/>
    <property type="match status" value="1"/>
</dbReference>
<feature type="compositionally biased region" description="Basic and acidic residues" evidence="5">
    <location>
        <begin position="464"/>
        <end position="475"/>
    </location>
</feature>
<dbReference type="SUPFAM" id="SSF103473">
    <property type="entry name" value="MFS general substrate transporter"/>
    <property type="match status" value="1"/>
</dbReference>
<reference evidence="7 8" key="1">
    <citation type="journal article" date="2019" name="Commun. Biol.">
        <title>The bagworm genome reveals a unique fibroin gene that provides high tensile strength.</title>
        <authorList>
            <person name="Kono N."/>
            <person name="Nakamura H."/>
            <person name="Ohtoshi R."/>
            <person name="Tomita M."/>
            <person name="Numata K."/>
            <person name="Arakawa K."/>
        </authorList>
    </citation>
    <scope>NUCLEOTIDE SEQUENCE [LARGE SCALE GENOMIC DNA]</scope>
</reference>
<dbReference type="AlphaFoldDB" id="A0A4C1WUL9"/>
<feature type="transmembrane region" description="Helical" evidence="6">
    <location>
        <begin position="419"/>
        <end position="438"/>
    </location>
</feature>
<dbReference type="Pfam" id="PF00083">
    <property type="entry name" value="Sugar_tr"/>
    <property type="match status" value="1"/>
</dbReference>
<comment type="subcellular location">
    <subcellularLocation>
        <location evidence="1">Membrane</location>
        <topology evidence="1">Multi-pass membrane protein</topology>
    </subcellularLocation>
</comment>
<dbReference type="GO" id="GO:0016020">
    <property type="term" value="C:membrane"/>
    <property type="evidence" value="ECO:0007669"/>
    <property type="project" value="UniProtKB-SubCell"/>
</dbReference>
<feature type="transmembrane region" description="Helical" evidence="6">
    <location>
        <begin position="391"/>
        <end position="413"/>
    </location>
</feature>
<evidence type="ECO:0000313" key="8">
    <source>
        <dbReference type="Proteomes" id="UP000299102"/>
    </source>
</evidence>
<feature type="transmembrane region" description="Helical" evidence="6">
    <location>
        <begin position="285"/>
        <end position="304"/>
    </location>
</feature>
<dbReference type="InterPro" id="IPR036259">
    <property type="entry name" value="MFS_trans_sf"/>
</dbReference>
<sequence>MLGVTLKDRKRAADIRSTTKVEDVPKKMRRLKWRWTGHMTSESRMKWSKIKIEWQPRNGKEKEDRDRTAGLNPTCQWSVYTQHNHIPDEHFAVTEMVGPRYRVLAGATLTSFFSVGQVLLGAIARAVRPWRTLTLVLYAPQLVTVAYFWLMTESVRWLLSKRRYADAAEVLRAAAAANGKRLSERAAAALRASAERERLEAERKAAERAQAPWLPMLVLRSRPMLFRVLVSPIWWISTTFIYYGMSINSVNLSGDGYFNYMAVTAIEIPGFCTAYFLLDRAGRRPVLCAAFWLCAACQFGYVFLPGATVQTPASLGYCFSTRQCIRKLGAWNEDFLNSTSVKLIDNLVYIFEQWAVSLTLYLVGKYCIAIVVAAVYVFTAELYPTQHRHSLFAFSSMIGRIGSITAPMTPALAQTVWEGLPSTLFGSCALLSGFLILLMPETRGVSLPDTMHDAERVGQAGPSAKDDAAHSKSSQ</sequence>
<evidence type="ECO:0000256" key="2">
    <source>
        <dbReference type="ARBA" id="ARBA00022692"/>
    </source>
</evidence>
<dbReference type="GO" id="GO:0022857">
    <property type="term" value="F:transmembrane transporter activity"/>
    <property type="evidence" value="ECO:0007669"/>
    <property type="project" value="InterPro"/>
</dbReference>
<evidence type="ECO:0000313" key="7">
    <source>
        <dbReference type="EMBL" id="GBP53919.1"/>
    </source>
</evidence>
<feature type="transmembrane region" description="Helical" evidence="6">
    <location>
        <begin position="224"/>
        <end position="245"/>
    </location>
</feature>
<proteinExistence type="predicted"/>
<dbReference type="OrthoDB" id="2261376at2759"/>
<evidence type="ECO:0000256" key="4">
    <source>
        <dbReference type="ARBA" id="ARBA00023136"/>
    </source>
</evidence>
<name>A0A4C1WUL9_EUMVA</name>
<keyword evidence="8" id="KW-1185">Reference proteome</keyword>
<feature type="transmembrane region" description="Helical" evidence="6">
    <location>
        <begin position="130"/>
        <end position="150"/>
    </location>
</feature>
<keyword evidence="4 6" id="KW-0472">Membrane</keyword>
<evidence type="ECO:0000256" key="3">
    <source>
        <dbReference type="ARBA" id="ARBA00022989"/>
    </source>
</evidence>
<organism evidence="7 8">
    <name type="scientific">Eumeta variegata</name>
    <name type="common">Bagworm moth</name>
    <name type="synonym">Eumeta japonica</name>
    <dbReference type="NCBI Taxonomy" id="151549"/>
    <lineage>
        <taxon>Eukaryota</taxon>
        <taxon>Metazoa</taxon>
        <taxon>Ecdysozoa</taxon>
        <taxon>Arthropoda</taxon>
        <taxon>Hexapoda</taxon>
        <taxon>Insecta</taxon>
        <taxon>Pterygota</taxon>
        <taxon>Neoptera</taxon>
        <taxon>Endopterygota</taxon>
        <taxon>Lepidoptera</taxon>
        <taxon>Glossata</taxon>
        <taxon>Ditrysia</taxon>
        <taxon>Tineoidea</taxon>
        <taxon>Psychidae</taxon>
        <taxon>Oiketicinae</taxon>
        <taxon>Eumeta</taxon>
    </lineage>
</organism>
<keyword evidence="3 6" id="KW-1133">Transmembrane helix</keyword>
<protein>
    <submittedName>
        <fullName evidence="7">Organic cation transporter protein</fullName>
    </submittedName>
</protein>
<comment type="caution">
    <text evidence="7">The sequence shown here is derived from an EMBL/GenBank/DDBJ whole genome shotgun (WGS) entry which is preliminary data.</text>
</comment>
<feature type="region of interest" description="Disordered" evidence="5">
    <location>
        <begin position="456"/>
        <end position="475"/>
    </location>
</feature>
<accession>A0A4C1WUL9</accession>
<evidence type="ECO:0000256" key="1">
    <source>
        <dbReference type="ARBA" id="ARBA00004141"/>
    </source>
</evidence>
<feature type="transmembrane region" description="Helical" evidence="6">
    <location>
        <begin position="358"/>
        <end position="379"/>
    </location>
</feature>
<feature type="transmembrane region" description="Helical" evidence="6">
    <location>
        <begin position="103"/>
        <end position="124"/>
    </location>
</feature>
<keyword evidence="2 6" id="KW-0812">Transmembrane</keyword>
<gene>
    <name evidence="7" type="primary">Orct</name>
    <name evidence="7" type="ORF">EVAR_96597_1</name>
</gene>
<dbReference type="Gene3D" id="1.20.1250.20">
    <property type="entry name" value="MFS general substrate transporter like domains"/>
    <property type="match status" value="1"/>
</dbReference>
<dbReference type="EMBL" id="BGZK01000636">
    <property type="protein sequence ID" value="GBP53919.1"/>
    <property type="molecule type" value="Genomic_DNA"/>
</dbReference>
<dbReference type="STRING" id="151549.A0A4C1WUL9"/>
<feature type="transmembrane region" description="Helical" evidence="6">
    <location>
        <begin position="257"/>
        <end position="278"/>
    </location>
</feature>
<dbReference type="Proteomes" id="UP000299102">
    <property type="component" value="Unassembled WGS sequence"/>
</dbReference>
<evidence type="ECO:0000256" key="5">
    <source>
        <dbReference type="SAM" id="MobiDB-lite"/>
    </source>
</evidence>
<evidence type="ECO:0000256" key="6">
    <source>
        <dbReference type="SAM" id="Phobius"/>
    </source>
</evidence>
<dbReference type="InterPro" id="IPR005828">
    <property type="entry name" value="MFS_sugar_transport-like"/>
</dbReference>